<dbReference type="Pfam" id="PF00392">
    <property type="entry name" value="GntR"/>
    <property type="match status" value="1"/>
</dbReference>
<keyword evidence="1" id="KW-0805">Transcription regulation</keyword>
<dbReference type="GO" id="GO:0003700">
    <property type="term" value="F:DNA-binding transcription factor activity"/>
    <property type="evidence" value="ECO:0007669"/>
    <property type="project" value="InterPro"/>
</dbReference>
<evidence type="ECO:0000256" key="3">
    <source>
        <dbReference type="ARBA" id="ARBA00023163"/>
    </source>
</evidence>
<reference evidence="5" key="1">
    <citation type="thesis" date="2015" institute="Rutgers" country="The State University of New Jersey, 14 College Farm Rd., New Brunswick, NJ, USA">
        <title>Ammonia toxicity in bacteria and its implications for treatment of and resource recovery from highly nitrogenous organic wastes.</title>
        <authorList>
            <person name="Luther A.K."/>
        </authorList>
    </citation>
    <scope>NUCLEOTIDE SEQUENCE</scope>
    <source>
        <strain evidence="5">RT-10B</strain>
    </source>
</reference>
<dbReference type="Proteomes" id="UP000241434">
    <property type="component" value="Unassembled WGS sequence"/>
</dbReference>
<keyword evidence="2" id="KW-0238">DNA-binding</keyword>
<evidence type="ECO:0000259" key="4">
    <source>
        <dbReference type="PROSITE" id="PS50949"/>
    </source>
</evidence>
<keyword evidence="6" id="KW-1185">Reference proteome</keyword>
<dbReference type="InterPro" id="IPR036390">
    <property type="entry name" value="WH_DNA-bd_sf"/>
</dbReference>
<dbReference type="InterPro" id="IPR036388">
    <property type="entry name" value="WH-like_DNA-bd_sf"/>
</dbReference>
<evidence type="ECO:0000256" key="2">
    <source>
        <dbReference type="ARBA" id="ARBA00023125"/>
    </source>
</evidence>
<dbReference type="SMART" id="SM00345">
    <property type="entry name" value="HTH_GNTR"/>
    <property type="match status" value="1"/>
</dbReference>
<protein>
    <recommendedName>
        <fullName evidence="4">HTH gntR-type domain-containing protein</fullName>
    </recommendedName>
</protein>
<dbReference type="AlphaFoldDB" id="A0A2P7Q0I8"/>
<sequence length="121" mass="13960">MQEFDTNIPIYIQIAEIIRNQIISGKLEPNQKLESVRTYADMYEVNPNTVQRALSDLELSGLVHSKRAVGKFVTDDSNLISSVRDKQIEIEIKVMLEKLYSQGYSKQEIYTSLKHLLKEDL</sequence>
<dbReference type="CDD" id="cd07377">
    <property type="entry name" value="WHTH_GntR"/>
    <property type="match status" value="1"/>
</dbReference>
<proteinExistence type="predicted"/>
<dbReference type="InterPro" id="IPR000524">
    <property type="entry name" value="Tscrpt_reg_HTH_GntR"/>
</dbReference>
<dbReference type="Gene3D" id="1.10.10.10">
    <property type="entry name" value="Winged helix-like DNA-binding domain superfamily/Winged helix DNA-binding domain"/>
    <property type="match status" value="1"/>
</dbReference>
<dbReference type="GO" id="GO:0003677">
    <property type="term" value="F:DNA binding"/>
    <property type="evidence" value="ECO:0007669"/>
    <property type="project" value="UniProtKB-KW"/>
</dbReference>
<evidence type="ECO:0000313" key="5">
    <source>
        <dbReference type="EMBL" id="PSJ31484.1"/>
    </source>
</evidence>
<organism evidence="5 6">
    <name type="scientific">Peptostreptococcus russellii</name>
    <dbReference type="NCBI Taxonomy" id="215200"/>
    <lineage>
        <taxon>Bacteria</taxon>
        <taxon>Bacillati</taxon>
        <taxon>Bacillota</taxon>
        <taxon>Clostridia</taxon>
        <taxon>Peptostreptococcales</taxon>
        <taxon>Peptostreptococcaceae</taxon>
        <taxon>Peptostreptococcus</taxon>
    </lineage>
</organism>
<feature type="domain" description="HTH gntR-type" evidence="4">
    <location>
        <begin position="8"/>
        <end position="76"/>
    </location>
</feature>
<dbReference type="RefSeq" id="WP_106776206.1">
    <property type="nucleotide sequence ID" value="NZ_JYGE01000003.1"/>
</dbReference>
<dbReference type="PROSITE" id="PS50949">
    <property type="entry name" value="HTH_GNTR"/>
    <property type="match status" value="1"/>
</dbReference>
<keyword evidence="3" id="KW-0804">Transcription</keyword>
<gene>
    <name evidence="5" type="ORF">UF10_02240</name>
</gene>
<accession>A0A2P7Q0I8</accession>
<comment type="caution">
    <text evidence="5">The sequence shown here is derived from an EMBL/GenBank/DDBJ whole genome shotgun (WGS) entry which is preliminary data.</text>
</comment>
<evidence type="ECO:0000313" key="6">
    <source>
        <dbReference type="Proteomes" id="UP000241434"/>
    </source>
</evidence>
<evidence type="ECO:0000256" key="1">
    <source>
        <dbReference type="ARBA" id="ARBA00023015"/>
    </source>
</evidence>
<dbReference type="SUPFAM" id="SSF46785">
    <property type="entry name" value="Winged helix' DNA-binding domain"/>
    <property type="match status" value="1"/>
</dbReference>
<dbReference type="EMBL" id="JYGE01000003">
    <property type="protein sequence ID" value="PSJ31484.1"/>
    <property type="molecule type" value="Genomic_DNA"/>
</dbReference>
<dbReference type="PANTHER" id="PTHR38445:SF6">
    <property type="entry name" value="GNTR-FAMILY TRANSCRIPTIONAL REGULATOR"/>
    <property type="match status" value="1"/>
</dbReference>
<name>A0A2P7Q0I8_9FIRM</name>
<dbReference type="OrthoDB" id="163333at2"/>
<dbReference type="PANTHER" id="PTHR38445">
    <property type="entry name" value="HTH-TYPE TRANSCRIPTIONAL REPRESSOR YTRA"/>
    <property type="match status" value="1"/>
</dbReference>